<dbReference type="CDD" id="cd07814">
    <property type="entry name" value="SRPBCC_CalC_Aha1-like"/>
    <property type="match status" value="1"/>
</dbReference>
<protein>
    <submittedName>
        <fullName evidence="3">SRPBCC domain-containing protein</fullName>
    </submittedName>
</protein>
<comment type="caution">
    <text evidence="3">The sequence shown here is derived from an EMBL/GenBank/DDBJ whole genome shotgun (WGS) entry which is preliminary data.</text>
</comment>
<feature type="domain" description="Activator of Hsp90 ATPase homologue 1/2-like C-terminal" evidence="2">
    <location>
        <begin position="13"/>
        <end position="140"/>
    </location>
</feature>
<evidence type="ECO:0000259" key="2">
    <source>
        <dbReference type="Pfam" id="PF08327"/>
    </source>
</evidence>
<dbReference type="SUPFAM" id="SSF55961">
    <property type="entry name" value="Bet v1-like"/>
    <property type="match status" value="1"/>
</dbReference>
<keyword evidence="4" id="KW-1185">Reference proteome</keyword>
<comment type="similarity">
    <text evidence="1">Belongs to the AHA1 family.</text>
</comment>
<sequence length="142" mass="16861">MSSPIIVEQKVEASVDEVWEALTDKEKMKSWYFDISDFELEPEKQFNFYEPGDEKKYHHHGHILDFRINEKLKHTWSYPGFSDAETIVTWELHPKEGGTVIKLTHEYVDRFKDLGEGFSEENFTEGWNVIIRQSLKSYVENK</sequence>
<dbReference type="Gene3D" id="3.30.530.20">
    <property type="match status" value="1"/>
</dbReference>
<evidence type="ECO:0000313" key="4">
    <source>
        <dbReference type="Proteomes" id="UP000628669"/>
    </source>
</evidence>
<organism evidence="3 4">
    <name type="scientific">Chryseobacterium paridis</name>
    <dbReference type="NCBI Taxonomy" id="2800328"/>
    <lineage>
        <taxon>Bacteria</taxon>
        <taxon>Pseudomonadati</taxon>
        <taxon>Bacteroidota</taxon>
        <taxon>Flavobacteriia</taxon>
        <taxon>Flavobacteriales</taxon>
        <taxon>Weeksellaceae</taxon>
        <taxon>Chryseobacterium group</taxon>
        <taxon>Chryseobacterium</taxon>
    </lineage>
</organism>
<evidence type="ECO:0000256" key="1">
    <source>
        <dbReference type="ARBA" id="ARBA00006817"/>
    </source>
</evidence>
<dbReference type="InterPro" id="IPR013538">
    <property type="entry name" value="ASHA1/2-like_C"/>
</dbReference>
<evidence type="ECO:0000313" key="3">
    <source>
        <dbReference type="EMBL" id="MBK1897150.1"/>
    </source>
</evidence>
<reference evidence="4" key="1">
    <citation type="submission" date="2021-01" db="EMBL/GenBank/DDBJ databases">
        <title>Genome public.</title>
        <authorList>
            <person name="Liu C."/>
            <person name="Sun Q."/>
        </authorList>
    </citation>
    <scope>NUCLEOTIDE SEQUENCE [LARGE SCALE GENOMIC DNA]</scope>
    <source>
        <strain evidence="4">YIM B02567</strain>
    </source>
</reference>
<dbReference type="Proteomes" id="UP000628669">
    <property type="component" value="Unassembled WGS sequence"/>
</dbReference>
<name>A0ABS1FXL1_9FLAO</name>
<dbReference type="InterPro" id="IPR023393">
    <property type="entry name" value="START-like_dom_sf"/>
</dbReference>
<accession>A0ABS1FXL1</accession>
<dbReference type="Pfam" id="PF08327">
    <property type="entry name" value="AHSA1"/>
    <property type="match status" value="1"/>
</dbReference>
<dbReference type="RefSeq" id="WP_200247139.1">
    <property type="nucleotide sequence ID" value="NZ_JAENHK010000010.1"/>
</dbReference>
<dbReference type="EMBL" id="JAENHK010000010">
    <property type="protein sequence ID" value="MBK1897150.1"/>
    <property type="molecule type" value="Genomic_DNA"/>
</dbReference>
<gene>
    <name evidence="3" type="ORF">JHL15_15405</name>
</gene>
<proteinExistence type="inferred from homology"/>